<evidence type="ECO:0000256" key="1">
    <source>
        <dbReference type="ARBA" id="ARBA00022723"/>
    </source>
</evidence>
<dbReference type="SUPFAM" id="SSF90209">
    <property type="entry name" value="Ran binding protein zinc finger-like"/>
    <property type="match status" value="1"/>
</dbReference>
<evidence type="ECO:0000256" key="3">
    <source>
        <dbReference type="ARBA" id="ARBA00022833"/>
    </source>
</evidence>
<dbReference type="Proteomes" id="UP000092578">
    <property type="component" value="Unassembled WGS sequence"/>
</dbReference>
<keyword evidence="2" id="KW-0863">Zinc-finger</keyword>
<keyword evidence="6" id="KW-1185">Reference proteome</keyword>
<dbReference type="GO" id="GO:0008270">
    <property type="term" value="F:zinc ion binding"/>
    <property type="evidence" value="ECO:0007669"/>
    <property type="project" value="UniProtKB-KW"/>
</dbReference>
<proteinExistence type="predicted"/>
<dbReference type="EMBL" id="MAYT01000001">
    <property type="protein sequence ID" value="OCA92329.1"/>
    <property type="molecule type" value="Genomic_DNA"/>
</dbReference>
<evidence type="ECO:0000259" key="4">
    <source>
        <dbReference type="PROSITE" id="PS01358"/>
    </source>
</evidence>
<dbReference type="InterPro" id="IPR001876">
    <property type="entry name" value="Znf_RanBP2"/>
</dbReference>
<dbReference type="AlphaFoldDB" id="A0A1B9B8B2"/>
<dbReference type="InterPro" id="IPR036443">
    <property type="entry name" value="Znf_RanBP2_sf"/>
</dbReference>
<keyword evidence="1" id="KW-0479">Metal-binding</keyword>
<keyword evidence="3" id="KW-0862">Zinc</keyword>
<feature type="domain" description="RanBP2-type" evidence="4">
    <location>
        <begin position="6"/>
        <end position="25"/>
    </location>
</feature>
<evidence type="ECO:0000313" key="6">
    <source>
        <dbReference type="Proteomes" id="UP000092578"/>
    </source>
</evidence>
<sequence>MSDKYWKCKHCKHHNDKYDKHCKRCNYYHHEDHNEEVKEMSNKDDLKQFRFDEPVSVPMQSPFKVIRRNEEEVLAKISLCPKHHHHDHKHKCDCDHHHGHKHDHDHKHKDGCKKHKCSDDAVWLAATVGWRANNVQTSDGLVVEFRIRKGSPNGEIIFATRDGVGVDINELRARTTSFIHVDASPFGHKHSHHDDDTEYFLTAEVVQDDQNDRALIVGPVVFTAAVID</sequence>
<dbReference type="PROSITE" id="PS01358">
    <property type="entry name" value="ZF_RANBP2_1"/>
    <property type="match status" value="1"/>
</dbReference>
<evidence type="ECO:0000256" key="2">
    <source>
        <dbReference type="ARBA" id="ARBA00022771"/>
    </source>
</evidence>
<evidence type="ECO:0000313" key="5">
    <source>
        <dbReference type="EMBL" id="OCA92329.1"/>
    </source>
</evidence>
<gene>
    <name evidence="5" type="ORF">A8F95_00995</name>
</gene>
<protein>
    <recommendedName>
        <fullName evidence="4">RanBP2-type domain-containing protein</fullName>
    </recommendedName>
</protein>
<accession>A0A1B9B8B2</accession>
<reference evidence="6" key="1">
    <citation type="submission" date="2016-05" db="EMBL/GenBank/DDBJ databases">
        <authorList>
            <person name="Liu B."/>
            <person name="Wang J."/>
            <person name="Zhu Y."/>
            <person name="Liu G."/>
            <person name="Chen Q."/>
            <person name="Chen Z."/>
            <person name="Lan J."/>
            <person name="Che J."/>
            <person name="Ge C."/>
            <person name="Shi H."/>
            <person name="Pan Z."/>
            <person name="Liu X."/>
        </authorList>
    </citation>
    <scope>NUCLEOTIDE SEQUENCE [LARGE SCALE GENOMIC DNA]</scope>
    <source>
        <strain evidence="6">FJAT-27215</strain>
    </source>
</reference>
<organism evidence="5 6">
    <name type="scientific">Pseudobacillus wudalianchiensis</name>
    <dbReference type="NCBI Taxonomy" id="1743143"/>
    <lineage>
        <taxon>Bacteria</taxon>
        <taxon>Bacillati</taxon>
        <taxon>Bacillota</taxon>
        <taxon>Bacilli</taxon>
        <taxon>Bacillales</taxon>
        <taxon>Bacillaceae</taxon>
        <taxon>Pseudobacillus</taxon>
    </lineage>
</organism>
<comment type="caution">
    <text evidence="5">The sequence shown here is derived from an EMBL/GenBank/DDBJ whole genome shotgun (WGS) entry which is preliminary data.</text>
</comment>
<name>A0A1B9B8B2_9BACI</name>